<dbReference type="PANTHER" id="PTHR46483">
    <property type="entry name" value="PHOSPHOLIPASE A1 PLIP2, CHLOROPLASTIC"/>
    <property type="match status" value="1"/>
</dbReference>
<evidence type="ECO:0000256" key="1">
    <source>
        <dbReference type="ARBA" id="ARBA00022801"/>
    </source>
</evidence>
<dbReference type="CDD" id="cd00519">
    <property type="entry name" value="Lipase_3"/>
    <property type="match status" value="1"/>
</dbReference>
<dbReference type="InterPro" id="IPR043367">
    <property type="entry name" value="PLIP1/2/3"/>
</dbReference>
<feature type="compositionally biased region" description="Basic and acidic residues" evidence="2">
    <location>
        <begin position="135"/>
        <end position="150"/>
    </location>
</feature>
<protein>
    <submittedName>
        <fullName evidence="4">Alpha/beta-Hydrolases superfamily protein</fullName>
    </submittedName>
</protein>
<keyword evidence="1 4" id="KW-0378">Hydrolase</keyword>
<feature type="domain" description="Fungal lipase-type" evidence="3">
    <location>
        <begin position="351"/>
        <end position="434"/>
    </location>
</feature>
<feature type="region of interest" description="Disordered" evidence="2">
    <location>
        <begin position="135"/>
        <end position="158"/>
    </location>
</feature>
<evidence type="ECO:0000313" key="4">
    <source>
        <dbReference type="EMBL" id="GFY97436.1"/>
    </source>
</evidence>
<dbReference type="OrthoDB" id="438440at2759"/>
<keyword evidence="5" id="KW-1185">Reference proteome</keyword>
<gene>
    <name evidence="4" type="ORF">Acr_11g0017420</name>
</gene>
<feature type="compositionally biased region" description="Basic and acidic residues" evidence="2">
    <location>
        <begin position="269"/>
        <end position="289"/>
    </location>
</feature>
<evidence type="ECO:0000256" key="2">
    <source>
        <dbReference type="SAM" id="MobiDB-lite"/>
    </source>
</evidence>
<organism evidence="4 5">
    <name type="scientific">Actinidia rufa</name>
    <dbReference type="NCBI Taxonomy" id="165716"/>
    <lineage>
        <taxon>Eukaryota</taxon>
        <taxon>Viridiplantae</taxon>
        <taxon>Streptophyta</taxon>
        <taxon>Embryophyta</taxon>
        <taxon>Tracheophyta</taxon>
        <taxon>Spermatophyta</taxon>
        <taxon>Magnoliopsida</taxon>
        <taxon>eudicotyledons</taxon>
        <taxon>Gunneridae</taxon>
        <taxon>Pentapetalae</taxon>
        <taxon>asterids</taxon>
        <taxon>Ericales</taxon>
        <taxon>Actinidiaceae</taxon>
        <taxon>Actinidia</taxon>
    </lineage>
</organism>
<dbReference type="Pfam" id="PF01764">
    <property type="entry name" value="Lipase_3"/>
    <property type="match status" value="1"/>
</dbReference>
<dbReference type="GO" id="GO:0008970">
    <property type="term" value="F:phospholipase A1 activity"/>
    <property type="evidence" value="ECO:0007669"/>
    <property type="project" value="InterPro"/>
</dbReference>
<comment type="caution">
    <text evidence="4">The sequence shown here is derived from an EMBL/GenBank/DDBJ whole genome shotgun (WGS) entry which is preliminary data.</text>
</comment>
<dbReference type="Gene3D" id="3.40.50.1820">
    <property type="entry name" value="alpha/beta hydrolase"/>
    <property type="match status" value="1"/>
</dbReference>
<name>A0A7J0FG66_9ERIC</name>
<feature type="region of interest" description="Disordered" evidence="2">
    <location>
        <begin position="269"/>
        <end position="291"/>
    </location>
</feature>
<dbReference type="GO" id="GO:0006629">
    <property type="term" value="P:lipid metabolic process"/>
    <property type="evidence" value="ECO:0007669"/>
    <property type="project" value="InterPro"/>
</dbReference>
<accession>A0A7J0FG66</accession>
<evidence type="ECO:0000313" key="5">
    <source>
        <dbReference type="Proteomes" id="UP000585474"/>
    </source>
</evidence>
<dbReference type="InterPro" id="IPR029058">
    <property type="entry name" value="AB_hydrolase_fold"/>
</dbReference>
<dbReference type="EMBL" id="BJWL01000011">
    <property type="protein sequence ID" value="GFY97436.1"/>
    <property type="molecule type" value="Genomic_DNA"/>
</dbReference>
<reference evidence="4 5" key="1">
    <citation type="submission" date="2019-07" db="EMBL/GenBank/DDBJ databases">
        <title>De Novo Assembly of kiwifruit Actinidia rufa.</title>
        <authorList>
            <person name="Sugita-Konishi S."/>
            <person name="Sato K."/>
            <person name="Mori E."/>
            <person name="Abe Y."/>
            <person name="Kisaki G."/>
            <person name="Hamano K."/>
            <person name="Suezawa K."/>
            <person name="Otani M."/>
            <person name="Fukuda T."/>
            <person name="Manabe T."/>
            <person name="Gomi K."/>
            <person name="Tabuchi M."/>
            <person name="Akimitsu K."/>
            <person name="Kataoka I."/>
        </authorList>
    </citation>
    <scope>NUCLEOTIDE SEQUENCE [LARGE SCALE GENOMIC DNA]</scope>
    <source>
        <strain evidence="5">cv. Fuchu</strain>
    </source>
</reference>
<proteinExistence type="predicted"/>
<dbReference type="Proteomes" id="UP000585474">
    <property type="component" value="Unassembled WGS sequence"/>
</dbReference>
<sequence length="592" mass="66595">MACTSLSISSHPLAKDTLKEQNRICRAFSGKDLCGHARIRRSYSENNLCYSINRIRASNTPPQLKNSPSMGIFNFKLSGSILPNSLRSFLFDPETSKEMDITENSLENDESNEAMRKRSNWIERLMELQSHWRERQHNDDVDGDGEHSHDCDEDDRGCEVDYGDEEEEGNMNINSDSFSRLLAQVPWSDAKLFSEMAFLCNMAYVIPEIEANDIRHYGLNFVTSSLEKKSKAEALKEKLNQDSICVPVASSSPTLRLMPRTFYPWALKPKKESDDSDSRDNIEYPKEEGGIPSPRVYKSEVAAYMAASTMTAVVAAGEKEKQDAAKALQSLQSSPCEWFICDDPSTYTRQFVIQGSDSLASWQANLFFDPTEFEETDVLVHRGIYEAAKGIYEQFMPEIMEHMHRLGKRSKLQFTGHSLGGSLSLFSPLDALDKEGCDAICTSTSSNLRVTICKLLYSPMGKIFILQPDEKSSPPHPLLPPGSALYALKNTHSSFTQTALRTFLNSPHPLDTLSNPTAYGSEGTILRDHDSSNYLKAINAVIRQQKKTAKNVKKQSSPLWPILTSQSPHSWSHEKHNLTDNRMVKQEIMTSV</sequence>
<dbReference type="SUPFAM" id="SSF53474">
    <property type="entry name" value="alpha/beta-Hydrolases"/>
    <property type="match status" value="1"/>
</dbReference>
<evidence type="ECO:0000259" key="3">
    <source>
        <dbReference type="Pfam" id="PF01764"/>
    </source>
</evidence>
<dbReference type="InterPro" id="IPR002921">
    <property type="entry name" value="Fungal_lipase-type"/>
</dbReference>
<dbReference type="PANTHER" id="PTHR46483:SF1">
    <property type="entry name" value="PHOSPHOLIPASE A1 PLIP1, CHLOROPLASTIC"/>
    <property type="match status" value="1"/>
</dbReference>
<dbReference type="AlphaFoldDB" id="A0A7J0FG66"/>